<dbReference type="EMBL" id="OIVN01001070">
    <property type="protein sequence ID" value="SPC89478.1"/>
    <property type="molecule type" value="Genomic_DNA"/>
</dbReference>
<keyword evidence="3" id="KW-0418">Kinase</keyword>
<dbReference type="AlphaFoldDB" id="A0A2N9FQJ6"/>
<evidence type="ECO:0000256" key="7">
    <source>
        <dbReference type="SAM" id="MobiDB-lite"/>
    </source>
</evidence>
<dbReference type="PANTHER" id="PTHR48011:SF56">
    <property type="entry name" value="PROTEIN KINASE DOMAIN-CONTAINING PROTEIN"/>
    <property type="match status" value="1"/>
</dbReference>
<dbReference type="SMART" id="SM00220">
    <property type="entry name" value="S_TKc"/>
    <property type="match status" value="1"/>
</dbReference>
<dbReference type="InterPro" id="IPR011009">
    <property type="entry name" value="Kinase-like_dom_sf"/>
</dbReference>
<keyword evidence="1" id="KW-0808">Transferase</keyword>
<evidence type="ECO:0000256" key="4">
    <source>
        <dbReference type="ARBA" id="ARBA00022840"/>
    </source>
</evidence>
<gene>
    <name evidence="9" type="ORF">FSB_LOCUS17360</name>
</gene>
<dbReference type="InterPro" id="IPR000719">
    <property type="entry name" value="Prot_kinase_dom"/>
</dbReference>
<dbReference type="InterPro" id="IPR017441">
    <property type="entry name" value="Protein_kinase_ATP_BS"/>
</dbReference>
<feature type="compositionally biased region" description="Low complexity" evidence="7">
    <location>
        <begin position="307"/>
        <end position="337"/>
    </location>
</feature>
<evidence type="ECO:0000256" key="6">
    <source>
        <dbReference type="RuleBase" id="RU000304"/>
    </source>
</evidence>
<dbReference type="PANTHER" id="PTHR48011">
    <property type="entry name" value="CCR4-NOT TRANSCRIPTIONAL COMPLEX SUBUNIT CAF120-RELATED"/>
    <property type="match status" value="1"/>
</dbReference>
<dbReference type="Pfam" id="PF00069">
    <property type="entry name" value="Pkinase"/>
    <property type="match status" value="1"/>
</dbReference>
<evidence type="ECO:0000256" key="3">
    <source>
        <dbReference type="ARBA" id="ARBA00022777"/>
    </source>
</evidence>
<organism evidence="9">
    <name type="scientific">Fagus sylvatica</name>
    <name type="common">Beechnut</name>
    <dbReference type="NCBI Taxonomy" id="28930"/>
    <lineage>
        <taxon>Eukaryota</taxon>
        <taxon>Viridiplantae</taxon>
        <taxon>Streptophyta</taxon>
        <taxon>Embryophyta</taxon>
        <taxon>Tracheophyta</taxon>
        <taxon>Spermatophyta</taxon>
        <taxon>Magnoliopsida</taxon>
        <taxon>eudicotyledons</taxon>
        <taxon>Gunneridae</taxon>
        <taxon>Pentapetalae</taxon>
        <taxon>rosids</taxon>
        <taxon>fabids</taxon>
        <taxon>Fagales</taxon>
        <taxon>Fagaceae</taxon>
        <taxon>Fagus</taxon>
    </lineage>
</organism>
<feature type="binding site" evidence="5">
    <location>
        <position position="52"/>
    </location>
    <ligand>
        <name>ATP</name>
        <dbReference type="ChEBI" id="CHEBI:30616"/>
    </ligand>
</feature>
<dbReference type="PROSITE" id="PS50011">
    <property type="entry name" value="PROTEIN_KINASE_DOM"/>
    <property type="match status" value="1"/>
</dbReference>
<dbReference type="InterPro" id="IPR052751">
    <property type="entry name" value="Plant_MAPKKK"/>
</dbReference>
<dbReference type="GO" id="GO:0004674">
    <property type="term" value="F:protein serine/threonine kinase activity"/>
    <property type="evidence" value="ECO:0007669"/>
    <property type="project" value="UniProtKB-KW"/>
</dbReference>
<dbReference type="PROSITE" id="PS00107">
    <property type="entry name" value="PROTEIN_KINASE_ATP"/>
    <property type="match status" value="1"/>
</dbReference>
<dbReference type="GO" id="GO:0005524">
    <property type="term" value="F:ATP binding"/>
    <property type="evidence" value="ECO:0007669"/>
    <property type="project" value="UniProtKB-UniRule"/>
</dbReference>
<dbReference type="PROSITE" id="PS00108">
    <property type="entry name" value="PROTEIN_KINASE_ST"/>
    <property type="match status" value="1"/>
</dbReference>
<evidence type="ECO:0000313" key="9">
    <source>
        <dbReference type="EMBL" id="SPC89478.1"/>
    </source>
</evidence>
<keyword evidence="4 5" id="KW-0067">ATP-binding</keyword>
<evidence type="ECO:0000256" key="1">
    <source>
        <dbReference type="ARBA" id="ARBA00022679"/>
    </source>
</evidence>
<evidence type="ECO:0000256" key="2">
    <source>
        <dbReference type="ARBA" id="ARBA00022741"/>
    </source>
</evidence>
<dbReference type="Gene3D" id="1.10.510.10">
    <property type="entry name" value="Transferase(Phosphotransferase) domain 1"/>
    <property type="match status" value="1"/>
</dbReference>
<keyword evidence="2 5" id="KW-0547">Nucleotide-binding</keyword>
<dbReference type="SUPFAM" id="SSF56112">
    <property type="entry name" value="Protein kinase-like (PK-like)"/>
    <property type="match status" value="1"/>
</dbReference>
<evidence type="ECO:0000256" key="5">
    <source>
        <dbReference type="PROSITE-ProRule" id="PRU10141"/>
    </source>
</evidence>
<reference evidence="9" key="1">
    <citation type="submission" date="2018-02" db="EMBL/GenBank/DDBJ databases">
        <authorList>
            <person name="Cohen D.B."/>
            <person name="Kent A.D."/>
        </authorList>
    </citation>
    <scope>NUCLEOTIDE SEQUENCE</scope>
</reference>
<name>A0A2N9FQJ6_FAGSY</name>
<feature type="region of interest" description="Disordered" evidence="7">
    <location>
        <begin position="306"/>
        <end position="337"/>
    </location>
</feature>
<dbReference type="CDD" id="cd06606">
    <property type="entry name" value="STKc_MAPKKK"/>
    <property type="match status" value="1"/>
</dbReference>
<feature type="domain" description="Protein kinase" evidence="8">
    <location>
        <begin position="16"/>
        <end position="288"/>
    </location>
</feature>
<proteinExistence type="inferred from homology"/>
<protein>
    <recommendedName>
        <fullName evidence="8">Protein kinase domain-containing protein</fullName>
    </recommendedName>
</protein>
<keyword evidence="6" id="KW-0723">Serine/threonine-protein kinase</keyword>
<sequence length="396" mass="43306">MKREAEASDFGDGETWVRGPLIGKGGFGSVFLATSKKPNSRFQCFPSVMAVKSAEVSISASLQKEKEVHNNVQGCPNVIHCFGEDITFSAQQNGEMVYNLLLEYASGGTLSDLINNSGLLPESDVKRYTKSILRGLTHIHNCGYVHCDLKPDNVLLVPNSSGIFVAKIGDLGLAKRSELRKKVRLDLRDYLRGTALYMAPETVIENVQDPPSDIWALGCVVCEMLTGKSPWDSVEELHTKDLLRLIEHELPKIPTGISTQARDFLKACLVRKPMFRFTAEMLMAHPFLASVDEPCYDEELLPAVPGSSWSETDSELSGSSFSDDWSSQSDDDSASCSCSEDVEDFEVGFVVSTDNEVSVVGQKRKMVTIDNNHKLKTAAAAQASLKFPASTIPIGA</sequence>
<accession>A0A2N9FQJ6</accession>
<evidence type="ECO:0000259" key="8">
    <source>
        <dbReference type="PROSITE" id="PS50011"/>
    </source>
</evidence>
<dbReference type="GO" id="GO:0007165">
    <property type="term" value="P:signal transduction"/>
    <property type="evidence" value="ECO:0007669"/>
    <property type="project" value="TreeGrafter"/>
</dbReference>
<dbReference type="InterPro" id="IPR008271">
    <property type="entry name" value="Ser/Thr_kinase_AS"/>
</dbReference>
<comment type="similarity">
    <text evidence="6">Belongs to the protein kinase superfamily.</text>
</comment>